<dbReference type="OrthoDB" id="6434373at2759"/>
<dbReference type="GO" id="GO:0003676">
    <property type="term" value="F:nucleic acid binding"/>
    <property type="evidence" value="ECO:0007669"/>
    <property type="project" value="InterPro"/>
</dbReference>
<name>A0A4Y2EWT7_ARAVE</name>
<protein>
    <submittedName>
        <fullName evidence="1">Uncharacterized protein</fullName>
    </submittedName>
</protein>
<dbReference type="Proteomes" id="UP000499080">
    <property type="component" value="Unassembled WGS sequence"/>
</dbReference>
<dbReference type="InterPro" id="IPR036397">
    <property type="entry name" value="RNaseH_sf"/>
</dbReference>
<reference evidence="1 2" key="1">
    <citation type="journal article" date="2019" name="Sci. Rep.">
        <title>Orb-weaving spider Araneus ventricosus genome elucidates the spidroin gene catalogue.</title>
        <authorList>
            <person name="Kono N."/>
            <person name="Nakamura H."/>
            <person name="Ohtoshi R."/>
            <person name="Moran D.A.P."/>
            <person name="Shinohara A."/>
            <person name="Yoshida Y."/>
            <person name="Fujiwara M."/>
            <person name="Mori M."/>
            <person name="Tomita M."/>
            <person name="Arakawa K."/>
        </authorList>
    </citation>
    <scope>NUCLEOTIDE SEQUENCE [LARGE SCALE GENOMIC DNA]</scope>
</reference>
<organism evidence="1 2">
    <name type="scientific">Araneus ventricosus</name>
    <name type="common">Orbweaver spider</name>
    <name type="synonym">Epeira ventricosa</name>
    <dbReference type="NCBI Taxonomy" id="182803"/>
    <lineage>
        <taxon>Eukaryota</taxon>
        <taxon>Metazoa</taxon>
        <taxon>Ecdysozoa</taxon>
        <taxon>Arthropoda</taxon>
        <taxon>Chelicerata</taxon>
        <taxon>Arachnida</taxon>
        <taxon>Araneae</taxon>
        <taxon>Araneomorphae</taxon>
        <taxon>Entelegynae</taxon>
        <taxon>Araneoidea</taxon>
        <taxon>Araneidae</taxon>
        <taxon>Araneus</taxon>
    </lineage>
</organism>
<evidence type="ECO:0000313" key="2">
    <source>
        <dbReference type="Proteomes" id="UP000499080"/>
    </source>
</evidence>
<comment type="caution">
    <text evidence="1">The sequence shown here is derived from an EMBL/GenBank/DDBJ whole genome shotgun (WGS) entry which is preliminary data.</text>
</comment>
<accession>A0A4Y2EWT7</accession>
<proteinExistence type="predicted"/>
<sequence>MASVTDDLVQYFLWELLEHPPCNPDFTPSDFHPFEPLKKQPLGWHFRTDAEVQQDILAWLHDHEADFFYASFNMLSASGAHALKTIMTMYRSNMYQWRFRLCISLNSRIKVFPLIILHLTFYTAHVYGTV</sequence>
<dbReference type="EMBL" id="BGPR01000706">
    <property type="protein sequence ID" value="GBM32344.1"/>
    <property type="molecule type" value="Genomic_DNA"/>
</dbReference>
<evidence type="ECO:0000313" key="1">
    <source>
        <dbReference type="EMBL" id="GBM32344.1"/>
    </source>
</evidence>
<dbReference type="AlphaFoldDB" id="A0A4Y2EWT7"/>
<dbReference type="Gene3D" id="3.30.420.10">
    <property type="entry name" value="Ribonuclease H-like superfamily/Ribonuclease H"/>
    <property type="match status" value="1"/>
</dbReference>
<keyword evidence="2" id="KW-1185">Reference proteome</keyword>
<gene>
    <name evidence="1" type="ORF">AVEN_10676_1</name>
</gene>